<accession>A0A016WTT9</accession>
<evidence type="ECO:0000313" key="1">
    <source>
        <dbReference type="EMBL" id="EYC43045.1"/>
    </source>
</evidence>
<dbReference type="Proteomes" id="UP000024635">
    <property type="component" value="Unassembled WGS sequence"/>
</dbReference>
<proteinExistence type="predicted"/>
<protein>
    <submittedName>
        <fullName evidence="1">Uncharacterized protein</fullName>
    </submittedName>
</protein>
<dbReference type="EMBL" id="JARK01000105">
    <property type="protein sequence ID" value="EYC43045.1"/>
    <property type="molecule type" value="Genomic_DNA"/>
</dbReference>
<sequence length="136" mass="15031">MDFFADAVCGGGPNILISVTLERGSTSFMTSLHSASYNAMVRTTALYTSDLIRDLPVAQYSCHQEAQNPRSIDASVAIYYLVSVEEGWCEHTPTDYSKPFVVQIHLQVKCYGSFETTCKSGNNVLPENYESKNTAQ</sequence>
<comment type="caution">
    <text evidence="1">The sequence shown here is derived from an EMBL/GenBank/DDBJ whole genome shotgun (WGS) entry which is preliminary data.</text>
</comment>
<gene>
    <name evidence="1" type="primary">Acey_s0505.g2656</name>
    <name evidence="1" type="ORF">Y032_0505g2656</name>
</gene>
<organism evidence="1 2">
    <name type="scientific">Ancylostoma ceylanicum</name>
    <dbReference type="NCBI Taxonomy" id="53326"/>
    <lineage>
        <taxon>Eukaryota</taxon>
        <taxon>Metazoa</taxon>
        <taxon>Ecdysozoa</taxon>
        <taxon>Nematoda</taxon>
        <taxon>Chromadorea</taxon>
        <taxon>Rhabditida</taxon>
        <taxon>Rhabditina</taxon>
        <taxon>Rhabditomorpha</taxon>
        <taxon>Strongyloidea</taxon>
        <taxon>Ancylostomatidae</taxon>
        <taxon>Ancylostomatinae</taxon>
        <taxon>Ancylostoma</taxon>
    </lineage>
</organism>
<evidence type="ECO:0000313" key="2">
    <source>
        <dbReference type="Proteomes" id="UP000024635"/>
    </source>
</evidence>
<keyword evidence="2" id="KW-1185">Reference proteome</keyword>
<name>A0A016WTT9_9BILA</name>
<dbReference type="AlphaFoldDB" id="A0A016WTT9"/>
<reference evidence="2" key="1">
    <citation type="journal article" date="2015" name="Nat. Genet.">
        <title>The genome and transcriptome of the zoonotic hookworm Ancylostoma ceylanicum identify infection-specific gene families.</title>
        <authorList>
            <person name="Schwarz E.M."/>
            <person name="Hu Y."/>
            <person name="Antoshechkin I."/>
            <person name="Miller M.M."/>
            <person name="Sternberg P.W."/>
            <person name="Aroian R.V."/>
        </authorList>
    </citation>
    <scope>NUCLEOTIDE SEQUENCE</scope>
    <source>
        <strain evidence="2">HY135</strain>
    </source>
</reference>